<organism evidence="1 2">
    <name type="scientific">Clostridium cavendishii DSM 21758</name>
    <dbReference type="NCBI Taxonomy" id="1121302"/>
    <lineage>
        <taxon>Bacteria</taxon>
        <taxon>Bacillati</taxon>
        <taxon>Bacillota</taxon>
        <taxon>Clostridia</taxon>
        <taxon>Eubacteriales</taxon>
        <taxon>Clostridiaceae</taxon>
        <taxon>Clostridium</taxon>
    </lineage>
</organism>
<dbReference type="RefSeq" id="WP_072984421.1">
    <property type="nucleotide sequence ID" value="NZ_FQZB01000003.1"/>
</dbReference>
<proteinExistence type="predicted"/>
<dbReference type="InterPro" id="IPR008323">
    <property type="entry name" value="UCP033563"/>
</dbReference>
<dbReference type="EMBL" id="FQZB01000003">
    <property type="protein sequence ID" value="SHI42090.1"/>
    <property type="molecule type" value="Genomic_DNA"/>
</dbReference>
<evidence type="ECO:0000313" key="2">
    <source>
        <dbReference type="Proteomes" id="UP000184310"/>
    </source>
</evidence>
<dbReference type="AlphaFoldDB" id="A0A1M6B038"/>
<dbReference type="OrthoDB" id="9781616at2"/>
<reference evidence="1 2" key="1">
    <citation type="submission" date="2016-11" db="EMBL/GenBank/DDBJ databases">
        <authorList>
            <person name="Jaros S."/>
            <person name="Januszkiewicz K."/>
            <person name="Wedrychowicz H."/>
        </authorList>
    </citation>
    <scope>NUCLEOTIDE SEQUENCE [LARGE SCALE GENOMIC DNA]</scope>
    <source>
        <strain evidence="1 2">DSM 21758</strain>
    </source>
</reference>
<dbReference type="Proteomes" id="UP000184310">
    <property type="component" value="Unassembled WGS sequence"/>
</dbReference>
<dbReference type="Pfam" id="PF06245">
    <property type="entry name" value="DUF1015"/>
    <property type="match status" value="1"/>
</dbReference>
<keyword evidence="2" id="KW-1185">Reference proteome</keyword>
<accession>A0A1M6B038</accession>
<name>A0A1M6B038_9CLOT</name>
<evidence type="ECO:0000313" key="1">
    <source>
        <dbReference type="EMBL" id="SHI42090.1"/>
    </source>
</evidence>
<dbReference type="PANTHER" id="PTHR36454">
    <property type="entry name" value="LMO2823 PROTEIN"/>
    <property type="match status" value="1"/>
</dbReference>
<dbReference type="STRING" id="1121302.SAMN02745163_00222"/>
<gene>
    <name evidence="1" type="ORF">SAMN02745163_00222</name>
</gene>
<protein>
    <submittedName>
        <fullName evidence="1">Uncharacterized conserved protein, DUF1015 family</fullName>
    </submittedName>
</protein>
<sequence>MILDKIKQSYINVSGKIYDSEFINLANVKENKVCFDERTLFLTNREKEILNSQELIDFNYVIYLFKYKDRYGLICDIPINEYNECRIKYHELVLPDTVQGMISNLNEYNCEAAPVLLAHKKKINYLSYIEQKKYDRCFNLKGINIYVFKDTEANSILKEFLDVNCLYVADGHHRLYTTAISKFKNSVLACLIDFESLDILPIHRVIPDIDAQAFKKAKDFICKKFNIEESKTKLSKGKIRMTYNEESFVVNLIELDCDAFSNNDIYMLNTQIISQAFRIFDSGKLEYLSDLEFEKYRTKANKQDVLIETFALEIEEFIDCINNNCIMPPKSTWFYPKFPSFLVFKQYK</sequence>
<dbReference type="PANTHER" id="PTHR36454:SF1">
    <property type="entry name" value="DUF1015 DOMAIN-CONTAINING PROTEIN"/>
    <property type="match status" value="1"/>
</dbReference>